<gene>
    <name evidence="1" type="ORF">GCM10010260_61130</name>
</gene>
<keyword evidence="2" id="KW-1185">Reference proteome</keyword>
<dbReference type="RefSeq" id="WP_191876696.1">
    <property type="nucleotide sequence ID" value="NZ_BMTD01000016.1"/>
</dbReference>
<protein>
    <submittedName>
        <fullName evidence="1">Uncharacterized protein</fullName>
    </submittedName>
</protein>
<accession>A0A918MDE3</accession>
<reference evidence="1" key="1">
    <citation type="journal article" date="2014" name="Int. J. Syst. Evol. Microbiol.">
        <title>Complete genome sequence of Corynebacterium casei LMG S-19264T (=DSM 44701T), isolated from a smear-ripened cheese.</title>
        <authorList>
            <consortium name="US DOE Joint Genome Institute (JGI-PGF)"/>
            <person name="Walter F."/>
            <person name="Albersmeier A."/>
            <person name="Kalinowski J."/>
            <person name="Ruckert C."/>
        </authorList>
    </citation>
    <scope>NUCLEOTIDE SEQUENCE</scope>
    <source>
        <strain evidence="1">JCM 4369</strain>
    </source>
</reference>
<evidence type="ECO:0000313" key="2">
    <source>
        <dbReference type="Proteomes" id="UP000618795"/>
    </source>
</evidence>
<comment type="caution">
    <text evidence="1">The sequence shown here is derived from an EMBL/GenBank/DDBJ whole genome shotgun (WGS) entry which is preliminary data.</text>
</comment>
<dbReference type="Proteomes" id="UP000618795">
    <property type="component" value="Unassembled WGS sequence"/>
</dbReference>
<name>A0A918MDE3_9ACTN</name>
<dbReference type="AlphaFoldDB" id="A0A918MDE3"/>
<organism evidence="1 2">
    <name type="scientific">Streptomyces filipinensis</name>
    <dbReference type="NCBI Taxonomy" id="66887"/>
    <lineage>
        <taxon>Bacteria</taxon>
        <taxon>Bacillati</taxon>
        <taxon>Actinomycetota</taxon>
        <taxon>Actinomycetes</taxon>
        <taxon>Kitasatosporales</taxon>
        <taxon>Streptomycetaceae</taxon>
        <taxon>Streptomyces</taxon>
    </lineage>
</organism>
<evidence type="ECO:0000313" key="1">
    <source>
        <dbReference type="EMBL" id="GGV13910.1"/>
    </source>
</evidence>
<sequence length="46" mass="5039">MTVVTWDVVTPAACGVPHTESRRGTREAVRAHQSLLLALAQEEVHD</sequence>
<proteinExistence type="predicted"/>
<dbReference type="EMBL" id="BMTD01000016">
    <property type="protein sequence ID" value="GGV13910.1"/>
    <property type="molecule type" value="Genomic_DNA"/>
</dbReference>
<reference evidence="1" key="2">
    <citation type="submission" date="2020-09" db="EMBL/GenBank/DDBJ databases">
        <authorList>
            <person name="Sun Q."/>
            <person name="Ohkuma M."/>
        </authorList>
    </citation>
    <scope>NUCLEOTIDE SEQUENCE</scope>
    <source>
        <strain evidence="1">JCM 4369</strain>
    </source>
</reference>